<dbReference type="AlphaFoldDB" id="A0A1L3MKS8"/>
<feature type="compositionally biased region" description="Acidic residues" evidence="1">
    <location>
        <begin position="51"/>
        <end position="61"/>
    </location>
</feature>
<reference evidence="3 4" key="1">
    <citation type="submission" date="2015-11" db="EMBL/GenBank/DDBJ databases">
        <authorList>
            <person name="Zhang Y."/>
            <person name="Guo Z."/>
        </authorList>
    </citation>
    <scope>NUCLEOTIDE SEQUENCE [LARGE SCALE GENOMIC DNA]</scope>
    <source>
        <strain evidence="3 4">YFY001</strain>
    </source>
</reference>
<sequence length="253" mass="25952">MTQDQDPTGMRHLLASLRESGPMPDDLAERIRATLADEQAARTDPDRAGEPDEDSLAEDEGSGFWSTMSEPDGPRRRRSVAPWILGAAAATVVALGVGGLMLSQSGSDEAGSAGDAAPMQTSSQSSATESSAAADGSEAGGEVPAFSITASGTDYTRSSLGSEAATLLEDPTQAPEPKNDKVLGTLTTAAGATDCLTRLGQPQLQAVVIDVATFEGKDGLLLIAQTPPDGEARAWAITSGCEPIWPDSVAVPQ</sequence>
<protein>
    <submittedName>
        <fullName evidence="3">Uncharacterized protein</fullName>
    </submittedName>
</protein>
<feature type="compositionally biased region" description="Low complexity" evidence="1">
    <location>
        <begin position="106"/>
        <end position="142"/>
    </location>
</feature>
<feature type="compositionally biased region" description="Basic and acidic residues" evidence="1">
    <location>
        <begin position="39"/>
        <end position="50"/>
    </location>
</feature>
<organism evidence="3 4">
    <name type="scientific">Janibacter indicus</name>
    <dbReference type="NCBI Taxonomy" id="857417"/>
    <lineage>
        <taxon>Bacteria</taxon>
        <taxon>Bacillati</taxon>
        <taxon>Actinomycetota</taxon>
        <taxon>Actinomycetes</taxon>
        <taxon>Micrococcales</taxon>
        <taxon>Intrasporangiaceae</taxon>
        <taxon>Janibacter</taxon>
    </lineage>
</organism>
<proteinExistence type="predicted"/>
<dbReference type="KEGG" id="jte:ASJ30_16310"/>
<gene>
    <name evidence="3" type="ORF">ASJ30_16310</name>
</gene>
<dbReference type="EMBL" id="CP013290">
    <property type="protein sequence ID" value="APH02906.1"/>
    <property type="molecule type" value="Genomic_DNA"/>
</dbReference>
<feature type="region of interest" description="Disordered" evidence="1">
    <location>
        <begin position="1"/>
        <end position="77"/>
    </location>
</feature>
<evidence type="ECO:0000313" key="4">
    <source>
        <dbReference type="Proteomes" id="UP000182938"/>
    </source>
</evidence>
<evidence type="ECO:0000313" key="3">
    <source>
        <dbReference type="EMBL" id="APH02906.1"/>
    </source>
</evidence>
<keyword evidence="4" id="KW-1185">Reference proteome</keyword>
<keyword evidence="2" id="KW-1133">Transmembrane helix</keyword>
<accession>A0A1L3MKS8</accession>
<feature type="region of interest" description="Disordered" evidence="1">
    <location>
        <begin position="106"/>
        <end position="154"/>
    </location>
</feature>
<keyword evidence="2" id="KW-0812">Transmembrane</keyword>
<dbReference type="Proteomes" id="UP000182938">
    <property type="component" value="Chromosome"/>
</dbReference>
<dbReference type="RefSeq" id="WP_072626031.1">
    <property type="nucleotide sequence ID" value="NZ_CP013290.1"/>
</dbReference>
<evidence type="ECO:0000256" key="2">
    <source>
        <dbReference type="SAM" id="Phobius"/>
    </source>
</evidence>
<keyword evidence="2" id="KW-0472">Membrane</keyword>
<feature type="transmembrane region" description="Helical" evidence="2">
    <location>
        <begin position="80"/>
        <end position="102"/>
    </location>
</feature>
<evidence type="ECO:0000256" key="1">
    <source>
        <dbReference type="SAM" id="MobiDB-lite"/>
    </source>
</evidence>
<name>A0A1L3MKS8_9MICO</name>